<organism evidence="1 2">
    <name type="scientific">Trichomonas vaginalis (strain ATCC PRA-98 / G3)</name>
    <dbReference type="NCBI Taxonomy" id="412133"/>
    <lineage>
        <taxon>Eukaryota</taxon>
        <taxon>Metamonada</taxon>
        <taxon>Parabasalia</taxon>
        <taxon>Trichomonadida</taxon>
        <taxon>Trichomonadidae</taxon>
        <taxon>Trichomonas</taxon>
    </lineage>
</organism>
<keyword evidence="2" id="KW-1185">Reference proteome</keyword>
<sequence length="450" mass="53052">MSSFRPRDFKTIPATGYEDFMQMQQDFIEMDSTNVAEKENSLLKNSMLKSKQGMISFVDDFLRNVSIRHKDLDLFIEVIEFLYKNANSSNFTKDIIQTVVDKILTPIEDYRISEKIMHFTFLRRLFVKKLIPLDQIHSTLLNFPKGYPIQYIILYYFFVSECYTKSGRDVEKMKEVIEEYRMKFEGNPKITKEMETFLKLQKMQDSMEKNSYAKLKEYIEYGCPLNSMEYALKFDKVDLLNEIVTRDKINLSERMEQNYFEPSLFVHWDPTPLEFAAFFGSYNCFKYIIKHNISLQYIPLFATAGCDIRILKVLASKKVSFEGCPRIAAYFRRYDIFEWIMTRHKENLNMKKELNYALSRAIAINYIDMIVQCIDIGANINFKDENQQTPLIVAATNDCLESVAYMIRYPSLGVAAEDAFGHKIQDLSHDPRIRRLIADAIEEENERLRR</sequence>
<dbReference type="SUPFAM" id="SSF48403">
    <property type="entry name" value="Ankyrin repeat"/>
    <property type="match status" value="1"/>
</dbReference>
<dbReference type="InParanoid" id="A2FIM9"/>
<protein>
    <submittedName>
        <fullName evidence="1">Uncharacterized protein</fullName>
    </submittedName>
</protein>
<dbReference type="SMR" id="A2FIM9"/>
<dbReference type="KEGG" id="tva:4752986"/>
<dbReference type="Pfam" id="PF12796">
    <property type="entry name" value="Ank_2"/>
    <property type="match status" value="1"/>
</dbReference>
<dbReference type="EMBL" id="DS113816">
    <property type="protein sequence ID" value="EAX95239.1"/>
    <property type="molecule type" value="Genomic_DNA"/>
</dbReference>
<dbReference type="InterPro" id="IPR002110">
    <property type="entry name" value="Ankyrin_rpt"/>
</dbReference>
<proteinExistence type="predicted"/>
<dbReference type="VEuPathDB" id="TrichDB:TVAGG3_0615070"/>
<dbReference type="Proteomes" id="UP000001542">
    <property type="component" value="Unassembled WGS sequence"/>
</dbReference>
<dbReference type="AlphaFoldDB" id="A2FIM9"/>
<dbReference type="PANTHER" id="PTHR24159:SF5">
    <property type="entry name" value="ANK_REP_REGION DOMAIN-CONTAINING PROTEIN"/>
    <property type="match status" value="1"/>
</dbReference>
<dbReference type="Gene3D" id="1.25.40.20">
    <property type="entry name" value="Ankyrin repeat-containing domain"/>
    <property type="match status" value="1"/>
</dbReference>
<dbReference type="PANTHER" id="PTHR24159">
    <property type="match status" value="1"/>
</dbReference>
<evidence type="ECO:0000313" key="1">
    <source>
        <dbReference type="EMBL" id="EAX95239.1"/>
    </source>
</evidence>
<evidence type="ECO:0000313" key="2">
    <source>
        <dbReference type="Proteomes" id="UP000001542"/>
    </source>
</evidence>
<gene>
    <name evidence="1" type="ORF">TVAG_336340</name>
</gene>
<name>A2FIM9_TRIV3</name>
<reference evidence="1" key="1">
    <citation type="submission" date="2006-10" db="EMBL/GenBank/DDBJ databases">
        <authorList>
            <person name="Amadeo P."/>
            <person name="Zhao Q."/>
            <person name="Wortman J."/>
            <person name="Fraser-Liggett C."/>
            <person name="Carlton J."/>
        </authorList>
    </citation>
    <scope>NUCLEOTIDE SEQUENCE</scope>
    <source>
        <strain evidence="1">G3</strain>
    </source>
</reference>
<accession>A2FIM9</accession>
<dbReference type="RefSeq" id="XP_001308169.1">
    <property type="nucleotide sequence ID" value="XM_001308168.1"/>
</dbReference>
<dbReference type="InterPro" id="IPR036770">
    <property type="entry name" value="Ankyrin_rpt-contain_sf"/>
</dbReference>
<dbReference type="SMART" id="SM00248">
    <property type="entry name" value="ANK"/>
    <property type="match status" value="3"/>
</dbReference>
<reference evidence="1" key="2">
    <citation type="journal article" date="2007" name="Science">
        <title>Draft genome sequence of the sexually transmitted pathogen Trichomonas vaginalis.</title>
        <authorList>
            <person name="Carlton J.M."/>
            <person name="Hirt R.P."/>
            <person name="Silva J.C."/>
            <person name="Delcher A.L."/>
            <person name="Schatz M."/>
            <person name="Zhao Q."/>
            <person name="Wortman J.R."/>
            <person name="Bidwell S.L."/>
            <person name="Alsmark U.C.M."/>
            <person name="Besteiro S."/>
            <person name="Sicheritz-Ponten T."/>
            <person name="Noel C.J."/>
            <person name="Dacks J.B."/>
            <person name="Foster P.G."/>
            <person name="Simillion C."/>
            <person name="Van de Peer Y."/>
            <person name="Miranda-Saavedra D."/>
            <person name="Barton G.J."/>
            <person name="Westrop G.D."/>
            <person name="Mueller S."/>
            <person name="Dessi D."/>
            <person name="Fiori P.L."/>
            <person name="Ren Q."/>
            <person name="Paulsen I."/>
            <person name="Zhang H."/>
            <person name="Bastida-Corcuera F.D."/>
            <person name="Simoes-Barbosa A."/>
            <person name="Brown M.T."/>
            <person name="Hayes R.D."/>
            <person name="Mukherjee M."/>
            <person name="Okumura C.Y."/>
            <person name="Schneider R."/>
            <person name="Smith A.J."/>
            <person name="Vanacova S."/>
            <person name="Villalvazo M."/>
            <person name="Haas B.J."/>
            <person name="Pertea M."/>
            <person name="Feldblyum T.V."/>
            <person name="Utterback T.R."/>
            <person name="Shu C.L."/>
            <person name="Osoegawa K."/>
            <person name="de Jong P.J."/>
            <person name="Hrdy I."/>
            <person name="Horvathova L."/>
            <person name="Zubacova Z."/>
            <person name="Dolezal P."/>
            <person name="Malik S.B."/>
            <person name="Logsdon J.M. Jr."/>
            <person name="Henze K."/>
            <person name="Gupta A."/>
            <person name="Wang C.C."/>
            <person name="Dunne R.L."/>
            <person name="Upcroft J.A."/>
            <person name="Upcroft P."/>
            <person name="White O."/>
            <person name="Salzberg S.L."/>
            <person name="Tang P."/>
            <person name="Chiu C.-H."/>
            <person name="Lee Y.-S."/>
            <person name="Embley T.M."/>
            <person name="Coombs G.H."/>
            <person name="Mottram J.C."/>
            <person name="Tachezy J."/>
            <person name="Fraser-Liggett C.M."/>
            <person name="Johnson P.J."/>
        </authorList>
    </citation>
    <scope>NUCLEOTIDE SEQUENCE [LARGE SCALE GENOMIC DNA]</scope>
    <source>
        <strain evidence="1">G3</strain>
    </source>
</reference>
<dbReference type="VEuPathDB" id="TrichDB:TVAG_336340"/>